<feature type="region of interest" description="Disordered" evidence="1">
    <location>
        <begin position="191"/>
        <end position="303"/>
    </location>
</feature>
<evidence type="ECO:0000256" key="1">
    <source>
        <dbReference type="SAM" id="MobiDB-lite"/>
    </source>
</evidence>
<evidence type="ECO:0000313" key="4">
    <source>
        <dbReference type="Proteomes" id="UP000826234"/>
    </source>
</evidence>
<comment type="caution">
    <text evidence="3">The sequence shown here is derived from an EMBL/GenBank/DDBJ whole genome shotgun (WGS) entry which is preliminary data.</text>
</comment>
<reference evidence="3 4" key="1">
    <citation type="journal article" date="2022" name="Gigascience">
        <title>A chromosome-level genome assembly and annotation of the desert horned lizard, Phrynosoma platyrhinos, provides insight into chromosomal rearrangements among reptiles.</title>
        <authorList>
            <person name="Koochekian N."/>
            <person name="Ascanio A."/>
            <person name="Farleigh K."/>
            <person name="Card D.C."/>
            <person name="Schield D.R."/>
            <person name="Castoe T.A."/>
            <person name="Jezkova T."/>
        </authorList>
    </citation>
    <scope>NUCLEOTIDE SEQUENCE [LARGE SCALE GENOMIC DNA]</scope>
    <source>
        <strain evidence="3">NK-2021</strain>
    </source>
</reference>
<protein>
    <recommendedName>
        <fullName evidence="2">Myb/SANT-like DNA-binding domain-containing protein</fullName>
    </recommendedName>
</protein>
<feature type="compositionally biased region" description="Basic and acidic residues" evidence="1">
    <location>
        <begin position="244"/>
        <end position="264"/>
    </location>
</feature>
<sequence>MPNSRWQWWLREEVEALLSIMGRSPHLELLMGSSCHPNRDIYRGIARRLTQRGFHRTMAQIRSKVKVMRNTFFCTRAIFHGDPPPRSLASFLQKDASVLSARLEEEEEGAEAGAAPPPEVEDDGHHRRRAGRPAAPLEEEEEEEMAEAVAAPPPELEDDGHHIRRNANEKVVLVADSELSEEELNCWQPTIKSDPIMGLPAVNGGTLVTSRNGSDSDLSLREGEEEEEEERTSLRSGRTYYKNRKLEKERKRGLRGREKMRDKEDGEDGEEEVAEERKESKGEETEEELTGEEEKKKKNRKKQ</sequence>
<dbReference type="PANTHER" id="PTHR47595:SF1">
    <property type="entry name" value="MYB_SANT-LIKE DNA-BINDING DOMAIN-CONTAINING PROTEIN"/>
    <property type="match status" value="1"/>
</dbReference>
<dbReference type="InterPro" id="IPR044822">
    <property type="entry name" value="Myb_DNA-bind_4"/>
</dbReference>
<dbReference type="Pfam" id="PF13837">
    <property type="entry name" value="Myb_DNA-bind_4"/>
    <property type="match status" value="1"/>
</dbReference>
<dbReference type="Gene3D" id="1.10.10.60">
    <property type="entry name" value="Homeodomain-like"/>
    <property type="match status" value="1"/>
</dbReference>
<name>A0ABQ7SYY4_PHRPL</name>
<feature type="compositionally biased region" description="Acidic residues" evidence="1">
    <location>
        <begin position="265"/>
        <end position="274"/>
    </location>
</feature>
<dbReference type="EMBL" id="JAIPUX010003289">
    <property type="protein sequence ID" value="KAH0622268.1"/>
    <property type="molecule type" value="Genomic_DNA"/>
</dbReference>
<proteinExistence type="predicted"/>
<dbReference type="Proteomes" id="UP000826234">
    <property type="component" value="Unassembled WGS sequence"/>
</dbReference>
<gene>
    <name evidence="3" type="ORF">JD844_024418</name>
</gene>
<keyword evidence="4" id="KW-1185">Reference proteome</keyword>
<organism evidence="3 4">
    <name type="scientific">Phrynosoma platyrhinos</name>
    <name type="common">Desert horned lizard</name>
    <dbReference type="NCBI Taxonomy" id="52577"/>
    <lineage>
        <taxon>Eukaryota</taxon>
        <taxon>Metazoa</taxon>
        <taxon>Chordata</taxon>
        <taxon>Craniata</taxon>
        <taxon>Vertebrata</taxon>
        <taxon>Euteleostomi</taxon>
        <taxon>Lepidosauria</taxon>
        <taxon>Squamata</taxon>
        <taxon>Bifurcata</taxon>
        <taxon>Unidentata</taxon>
        <taxon>Episquamata</taxon>
        <taxon>Toxicofera</taxon>
        <taxon>Iguania</taxon>
        <taxon>Phrynosomatidae</taxon>
        <taxon>Phrynosomatinae</taxon>
        <taxon>Phrynosoma</taxon>
    </lineage>
</organism>
<feature type="region of interest" description="Disordered" evidence="1">
    <location>
        <begin position="102"/>
        <end position="161"/>
    </location>
</feature>
<evidence type="ECO:0000313" key="3">
    <source>
        <dbReference type="EMBL" id="KAH0622268.1"/>
    </source>
</evidence>
<evidence type="ECO:0000259" key="2">
    <source>
        <dbReference type="Pfam" id="PF13837"/>
    </source>
</evidence>
<dbReference type="PANTHER" id="PTHR47595">
    <property type="entry name" value="HEAT SHOCK 70 KDA PROTEIN 14"/>
    <property type="match status" value="1"/>
</dbReference>
<feature type="domain" description="Myb/SANT-like DNA-binding" evidence="2">
    <location>
        <begin position="8"/>
        <end position="83"/>
    </location>
</feature>
<accession>A0ABQ7SYY4</accession>
<feature type="compositionally biased region" description="Acidic residues" evidence="1">
    <location>
        <begin position="137"/>
        <end position="146"/>
    </location>
</feature>